<name>A0ACB8VX23_9TELE</name>
<dbReference type="EMBL" id="CM041547">
    <property type="protein sequence ID" value="KAI3360046.1"/>
    <property type="molecule type" value="Genomic_DNA"/>
</dbReference>
<sequence length="1788" mass="201518">MTHVHYKFSSKLSYDTVVFDGPHITLRDLKRQIMGREKLRAGDCDLQITNAQTKEEYTDDDGLIPKGSSVIIRRIPIIGVKSSSSSKTRNIERSDVHLHHASGAIKAMDDQSFSTALPFFSKMANLADADVSEEDKIKVMINQSSYDSMNYSKKFGAVLPANYTCYRCGNTGLDHIRNCPTSGQDKNFETPLRIKKSTGIPRSFMVEVDDPNIKGAMLTNCGRYAIPAIDAQAYAIGKKEKPPFFAQEQPKSEGEEDPIPDELLCLICHDLLSDAVVIPCCGNSYCDDCIRTALLDSEEHVCPTCSQSDVSPDTLIANKFLRQAVNNFRKEQGFTKGLRGRCSTSQSQNPTPTLSPTPTSPPLIMRSQPQSPLQSTHSQQDPLLHQSQAAETPPLTQVTPTVTGPASAPNVPSTSSTLLQLVQSHPEMPEREAEEKTCADSAAAAPSVLVSHKDPTAAPTQLIPLVNHTPAVEKPQTVSVNMQQSGPSQRPSGPPSCWDGSSSSSGCPIGGWKECNTQQLPPTSSSSSCLYPTTPPPLFPSPHFHTFLTSQQPLNSYPPGYPPTAPIWTLPTLQGSPIPSLCPSTSTSSIPALIPKEWYMHERKKTERSPHRRSTYRRSSPRSKSKSSKSRSFRSYSRSSSRSRSRSRSKGRSRPHSPYSHRHTHSHSTHSYSYGYKRSRSPTPSSSSSPQVGYDSRSKSPSHQRKNSHHSRHHNKKSSSGGYSSRRRGEGSRDKAGVASYMYAQHANQTSSLEVDRERYMQWKREYKEWCEKYFNSYVGHFHQLSQPLHSLVPSPLLPWGEREGGRNPPCANSETHTRLPGRRTTRMEDRSPPSQSSSDSRSPPSQSSSDSRSPPSQSSSNSRSMPSQSSSDSHSSPSHSSNDSRSPPSQSSSDSLSTPSEERAQHRSYQQRCDEKYSCTPGTLKEAEVGNKELELEERSKAEKEQNVENPSTLKHNQKSMKKHEEERGEESSSPGAADSTDNCRKDKRSDNTEPNASKDGTPAQDETTGSEALQSVQLPMKPDKRLDEDYERKSRKDRNLEDEKGWQRGKYSYSREGSERQHKEKPSKGVDTDRYRNRGSSKDSDSRSEKNRKRKGEDTERHSVQSSKCPKTKFAEEPKTCKTDSPNSLDSKRQKAEKVDRTKKDRKTWPLTEKDIWEGGIKVKPQKKISININLDGKKKEDKTEKQDFGPGRTKEETERSGNKEDEKLNKGETGVNEKKEYSRDQEGVSEEKIQPDVGAIRQTWEKVTFRDDKREMWKTIAGEEKDAGEKKKDREEEDVDLWHCAFRGMEEEKKKEGKKQLEEGDMTEASTREVTNDERRSMRGDRRVRNDSTGREMGELVPGIWKDRTAGETTCEELMEGVKWRMRTERTEDTMMSKLQKNRDEIHRGETNTTVDKGSVSFEDHQERKTVLKTLEEFTQDRAADKDDELIFIQVPRSKWEKEESEEEEQVKVFLPPPSMSATAEILTSGEREKEDEQKRQKLMEREGGRDVRREKNSTLSTSHRSVAPSSGNNRSDSTSWTDRDRGRRMETERPRDRERGRESERPKDRQKDSKRSKGRTREEEKGTHRERERGHGSSASLEKRNHPSSSHSYSTSHDAERRDRQRGGDQDSNKSSSCPDGKASRSCESSETSRATEVPDENKTYRDISLDSKFKDKDHSHYYDRQQNRPAGTHHSTSILPLSLGKERDPVPAESSAGSEHKVEKGEWKRNKVDKVIKEGKGERENQEKLAWRRGGGRWEDEANKLGGQNRSGGGERSGGRGEAQQPQQQPQLISQPGERQQQQ</sequence>
<proteinExistence type="predicted"/>
<evidence type="ECO:0000313" key="1">
    <source>
        <dbReference type="EMBL" id="KAI3360046.1"/>
    </source>
</evidence>
<accession>A0ACB8VX23</accession>
<evidence type="ECO:0000313" key="2">
    <source>
        <dbReference type="Proteomes" id="UP000831701"/>
    </source>
</evidence>
<gene>
    <name evidence="1" type="ORF">L3Q82_014378</name>
</gene>
<comment type="caution">
    <text evidence="1">The sequence shown here is derived from an EMBL/GenBank/DDBJ whole genome shotgun (WGS) entry which is preliminary data.</text>
</comment>
<reference evidence="1" key="1">
    <citation type="submission" date="2022-04" db="EMBL/GenBank/DDBJ databases">
        <title>Jade perch genome.</title>
        <authorList>
            <person name="Chao B."/>
        </authorList>
    </citation>
    <scope>NUCLEOTIDE SEQUENCE</scope>
    <source>
        <strain evidence="1">CB-2022</strain>
    </source>
</reference>
<dbReference type="Proteomes" id="UP000831701">
    <property type="component" value="Chromosome 17"/>
</dbReference>
<keyword evidence="2" id="KW-1185">Reference proteome</keyword>
<protein>
    <submittedName>
        <fullName evidence="1">Uncharacterized protein</fullName>
    </submittedName>
</protein>
<organism evidence="1 2">
    <name type="scientific">Scortum barcoo</name>
    <name type="common">barcoo grunter</name>
    <dbReference type="NCBI Taxonomy" id="214431"/>
    <lineage>
        <taxon>Eukaryota</taxon>
        <taxon>Metazoa</taxon>
        <taxon>Chordata</taxon>
        <taxon>Craniata</taxon>
        <taxon>Vertebrata</taxon>
        <taxon>Euteleostomi</taxon>
        <taxon>Actinopterygii</taxon>
        <taxon>Neopterygii</taxon>
        <taxon>Teleostei</taxon>
        <taxon>Neoteleostei</taxon>
        <taxon>Acanthomorphata</taxon>
        <taxon>Eupercaria</taxon>
        <taxon>Centrarchiformes</taxon>
        <taxon>Terapontoidei</taxon>
        <taxon>Terapontidae</taxon>
        <taxon>Scortum</taxon>
    </lineage>
</organism>